<dbReference type="Proteomes" id="UP001230268">
    <property type="component" value="Unassembled WGS sequence"/>
</dbReference>
<keyword evidence="3" id="KW-1185">Reference proteome</keyword>
<organism evidence="2 3">
    <name type="scientific">Babesia gibsoni</name>
    <dbReference type="NCBI Taxonomy" id="33632"/>
    <lineage>
        <taxon>Eukaryota</taxon>
        <taxon>Sar</taxon>
        <taxon>Alveolata</taxon>
        <taxon>Apicomplexa</taxon>
        <taxon>Aconoidasida</taxon>
        <taxon>Piroplasmida</taxon>
        <taxon>Babesiidae</taxon>
        <taxon>Babesia</taxon>
    </lineage>
</organism>
<dbReference type="InterPro" id="IPR013766">
    <property type="entry name" value="Thioredoxin_domain"/>
</dbReference>
<proteinExistence type="predicted"/>
<feature type="domain" description="Thioredoxin" evidence="1">
    <location>
        <begin position="48"/>
        <end position="112"/>
    </location>
</feature>
<evidence type="ECO:0000259" key="1">
    <source>
        <dbReference type="Pfam" id="PF00085"/>
    </source>
</evidence>
<comment type="caution">
    <text evidence="2">The sequence shown here is derived from an EMBL/GenBank/DDBJ whole genome shotgun (WGS) entry which is preliminary data.</text>
</comment>
<sequence>MGAGRERGYRHDNIEASALRGPLLRQRHIQELSWSYTYDLMRNVPLVDHIVMFYIPLNSVCRQFTNIFLALSQQFEDEKKEVKFSKVNCNASDFGENLCRRYNINTVPTVVYVSSLPLQREDLPSDNAIHRLFNRSISTLIDDVKAPHATRYDQHVTV</sequence>
<dbReference type="EMBL" id="JAVEPI010000003">
    <property type="protein sequence ID" value="KAK1442741.1"/>
    <property type="molecule type" value="Genomic_DNA"/>
</dbReference>
<name>A0AAD8PDW1_BABGI</name>
<dbReference type="AlphaFoldDB" id="A0AAD8PDW1"/>
<accession>A0AAD8PDW1</accession>
<reference evidence="2" key="1">
    <citation type="submission" date="2023-08" db="EMBL/GenBank/DDBJ databases">
        <title>Draft sequence of the Babesia gibsoni genome.</title>
        <authorList>
            <person name="Yamagishi J.Y."/>
            <person name="Xuan X.X."/>
        </authorList>
    </citation>
    <scope>NUCLEOTIDE SEQUENCE</scope>
    <source>
        <strain evidence="2">Azabu</strain>
    </source>
</reference>
<dbReference type="CDD" id="cd02961">
    <property type="entry name" value="PDI_a_family"/>
    <property type="match status" value="1"/>
</dbReference>
<dbReference type="Gene3D" id="3.40.30.10">
    <property type="entry name" value="Glutaredoxin"/>
    <property type="match status" value="1"/>
</dbReference>
<gene>
    <name evidence="2" type="ORF">BgAZ_302590</name>
</gene>
<evidence type="ECO:0000313" key="2">
    <source>
        <dbReference type="EMBL" id="KAK1442741.1"/>
    </source>
</evidence>
<dbReference type="SUPFAM" id="SSF52833">
    <property type="entry name" value="Thioredoxin-like"/>
    <property type="match status" value="1"/>
</dbReference>
<protein>
    <recommendedName>
        <fullName evidence="1">Thioredoxin domain-containing protein</fullName>
    </recommendedName>
</protein>
<dbReference type="Pfam" id="PF00085">
    <property type="entry name" value="Thioredoxin"/>
    <property type="match status" value="1"/>
</dbReference>
<evidence type="ECO:0000313" key="3">
    <source>
        <dbReference type="Proteomes" id="UP001230268"/>
    </source>
</evidence>
<dbReference type="InterPro" id="IPR036249">
    <property type="entry name" value="Thioredoxin-like_sf"/>
</dbReference>